<protein>
    <submittedName>
        <fullName evidence="2">AbgT putative transporter</fullName>
    </submittedName>
</protein>
<dbReference type="GO" id="GO:1902604">
    <property type="term" value="P:p-aminobenzoyl-glutamate transmembrane transport"/>
    <property type="evidence" value="ECO:0007669"/>
    <property type="project" value="InterPro"/>
</dbReference>
<dbReference type="eggNOG" id="COG2978">
    <property type="taxonomic scope" value="Bacteria"/>
</dbReference>
<dbReference type="EMBL" id="CP002008">
    <property type="protein sequence ID" value="ADG10074.1"/>
    <property type="molecule type" value="Genomic_DNA"/>
</dbReference>
<feature type="transmembrane region" description="Helical" evidence="1">
    <location>
        <begin position="532"/>
        <end position="557"/>
    </location>
</feature>
<feature type="transmembrane region" description="Helical" evidence="1">
    <location>
        <begin position="326"/>
        <end position="346"/>
    </location>
</feature>
<dbReference type="PANTHER" id="PTHR30282:SF0">
    <property type="entry name" value="P-AMINOBENZOYL-GLUTAMATE TRANSPORT PROTEIN"/>
    <property type="match status" value="1"/>
</dbReference>
<gene>
    <name evidence="2" type="ordered locus">Cseg_1587</name>
</gene>
<feature type="transmembrane region" description="Helical" evidence="1">
    <location>
        <begin position="146"/>
        <end position="169"/>
    </location>
</feature>
<evidence type="ECO:0000313" key="2">
    <source>
        <dbReference type="EMBL" id="ADG10074.1"/>
    </source>
</evidence>
<dbReference type="InterPro" id="IPR004697">
    <property type="entry name" value="AbgT"/>
</dbReference>
<organism evidence="2 3">
    <name type="scientific">Caulobacter segnis (strain ATCC 21756 / DSM 7131 / JCM 7823 / NBRC 15250 / LMG 17158 / TK0059)</name>
    <name type="common">Mycoplana segnis</name>
    <dbReference type="NCBI Taxonomy" id="509190"/>
    <lineage>
        <taxon>Bacteria</taxon>
        <taxon>Pseudomonadati</taxon>
        <taxon>Pseudomonadota</taxon>
        <taxon>Alphaproteobacteria</taxon>
        <taxon>Caulobacterales</taxon>
        <taxon>Caulobacteraceae</taxon>
        <taxon>Caulobacter</taxon>
    </lineage>
</organism>
<name>D5VIY6_CAUST</name>
<evidence type="ECO:0000313" key="3">
    <source>
        <dbReference type="Proteomes" id="UP000002629"/>
    </source>
</evidence>
<feature type="transmembrane region" description="Helical" evidence="1">
    <location>
        <begin position="269"/>
        <end position="287"/>
    </location>
</feature>
<dbReference type="GO" id="GO:0015558">
    <property type="term" value="F:secondary active p-aminobenzoyl-glutamate transmembrane transporter activity"/>
    <property type="evidence" value="ECO:0007669"/>
    <property type="project" value="InterPro"/>
</dbReference>
<feature type="transmembrane region" description="Helical" evidence="1">
    <location>
        <begin position="405"/>
        <end position="424"/>
    </location>
</feature>
<keyword evidence="1" id="KW-0472">Membrane</keyword>
<feature type="transmembrane region" description="Helical" evidence="1">
    <location>
        <begin position="366"/>
        <end position="384"/>
    </location>
</feature>
<feature type="transmembrane region" description="Helical" evidence="1">
    <location>
        <begin position="471"/>
        <end position="489"/>
    </location>
</feature>
<keyword evidence="1" id="KW-1133">Transmembrane helix</keyword>
<feature type="transmembrane region" description="Helical" evidence="1">
    <location>
        <begin position="85"/>
        <end position="110"/>
    </location>
</feature>
<dbReference type="Proteomes" id="UP000002629">
    <property type="component" value="Chromosome"/>
</dbReference>
<reference evidence="3" key="1">
    <citation type="journal article" date="2011" name="J. Bacteriol.">
        <title>Genome sequences of eight morphologically diverse alphaproteobacteria.</title>
        <authorList>
            <consortium name="US DOE Joint Genome Institute"/>
            <person name="Brown P.J."/>
            <person name="Kysela D.T."/>
            <person name="Buechlein A."/>
            <person name="Hemmerich C."/>
            <person name="Brun Y.V."/>
        </authorList>
    </citation>
    <scope>NUCLEOTIDE SEQUENCE [LARGE SCALE GENOMIC DNA]</scope>
    <source>
        <strain evidence="3">ATCC 21756 / DSM 7131 / JCM 7823 / NBRC 15250 / LMG 17158 / TK0059</strain>
    </source>
</reference>
<feature type="transmembrane region" description="Helical" evidence="1">
    <location>
        <begin position="444"/>
        <end position="464"/>
    </location>
</feature>
<feature type="transmembrane region" description="Helical" evidence="1">
    <location>
        <begin position="501"/>
        <end position="520"/>
    </location>
</feature>
<dbReference type="STRING" id="509190.Cseg_1587"/>
<proteinExistence type="predicted"/>
<sequence length="578" mass="60958">MRERMVECLARMSLSRVEGADTVRSPIGGGAKWGWRQMGVAPNGGGAKWGWRMSETVAPSGVGERRWRRLLDRIERVGDALPDPVFIFLGCIALLMAGSAVAAALGWSAINPVTGETLRAESLLSRENLAKLLVDMPETMTKFPPLGLVLVVMLGAAVAERSGLFGALLGDAIRKLPKAILSPAVFVIGVMSHHAADAAYVVLIPMAALIYAEAGRHPLAGVAVAYAGISGAFAGNIIPGQFDVLILGITAPAAQLIDPSFVMNPLGNWWFTLAIGTLFTPIAWWVTDRVVEPRLGPWTREDTATAAPDLVLEEIGAAQRRGLRRAGIAALVVIGLFAALTLWPGAPLVDAEAVGPSRMTPFYQSLIAAFMLLFLASGWAYGAATGSVKSHRDIVAMMSEGMRGMAPYLVLAFFAAHFVAMFAWSKMGPVMAVHGAEALKGVGLPKPLLLIALLTMSSFMDLVIGSASAKWSAMAPIVVPMLMLLGISPEMTTAAYRMGDSIFNIVTPLASNFPLVLIISQKWRPRFGVGSMVALMLPYTIGFAIAGMSLVLAWVGLGLPVGPGAPGVYAPPVAASAP</sequence>
<dbReference type="HOGENOM" id="CLU_040132_0_0_5"/>
<dbReference type="KEGG" id="cse:Cseg_1587"/>
<accession>D5VIY6</accession>
<dbReference type="Pfam" id="PF03806">
    <property type="entry name" value="ABG_transport"/>
    <property type="match status" value="1"/>
</dbReference>
<keyword evidence="1" id="KW-0812">Transmembrane</keyword>
<dbReference type="PANTHER" id="PTHR30282">
    <property type="entry name" value="P-AMINOBENZOYL GLUTAMATE TRANSPORTER"/>
    <property type="match status" value="1"/>
</dbReference>
<feature type="transmembrane region" description="Helical" evidence="1">
    <location>
        <begin position="218"/>
        <end position="237"/>
    </location>
</feature>
<dbReference type="AlphaFoldDB" id="D5VIY6"/>
<evidence type="ECO:0000256" key="1">
    <source>
        <dbReference type="SAM" id="Phobius"/>
    </source>
</evidence>